<sequence>MDFKETQAIYLQIVDLVCDHIVTGKWKAQERIPSVRELGVQLEVNPNTVMRAYDYLQAREIICNKRGVGFFVTEGASKQITESRREEFVGTELPDIFRRMSLLAIPIELVVVEYEKYKAGNNS</sequence>
<dbReference type="InterPro" id="IPR036390">
    <property type="entry name" value="WH_DNA-bd_sf"/>
</dbReference>
<dbReference type="Pfam" id="PF00392">
    <property type="entry name" value="GntR"/>
    <property type="match status" value="1"/>
</dbReference>
<dbReference type="OMA" id="YKVNHIT"/>
<evidence type="ECO:0000313" key="5">
    <source>
        <dbReference type="EMBL" id="MCG4961530.1"/>
    </source>
</evidence>
<reference evidence="10 11" key="1">
    <citation type="submission" date="2018-08" db="EMBL/GenBank/DDBJ databases">
        <title>A genome reference for cultivated species of the human gut microbiota.</title>
        <authorList>
            <person name="Zou Y."/>
            <person name="Xue W."/>
            <person name="Luo G."/>
        </authorList>
    </citation>
    <scope>NUCLEOTIDE SEQUENCE [LARGE SCALE GENOMIC DNA]</scope>
    <source>
        <strain evidence="8 10">AF14-6AC</strain>
        <strain evidence="7 11">AF16-14</strain>
        <strain evidence="9 12">OF03-11</strain>
    </source>
</reference>
<name>A0A1Y3ZUU9_9BACT</name>
<dbReference type="RefSeq" id="WP_013612121.1">
    <property type="nucleotide sequence ID" value="NZ_BAABYK010000001.1"/>
</dbReference>
<evidence type="ECO:0000313" key="10">
    <source>
        <dbReference type="Proteomes" id="UP000283426"/>
    </source>
</evidence>
<keyword evidence="3" id="KW-0804">Transcription</keyword>
<feature type="domain" description="HTH gntR-type" evidence="4">
    <location>
        <begin position="7"/>
        <end position="75"/>
    </location>
</feature>
<dbReference type="EMBL" id="QRYC01000014">
    <property type="protein sequence ID" value="RGU55842.1"/>
    <property type="molecule type" value="Genomic_DNA"/>
</dbReference>
<dbReference type="EMBL" id="JAKNDN010000038">
    <property type="protein sequence ID" value="MCG4961530.1"/>
    <property type="molecule type" value="Genomic_DNA"/>
</dbReference>
<dbReference type="SUPFAM" id="SSF46785">
    <property type="entry name" value="Winged helix' DNA-binding domain"/>
    <property type="match status" value="1"/>
</dbReference>
<evidence type="ECO:0000313" key="12">
    <source>
        <dbReference type="Proteomes" id="UP000284434"/>
    </source>
</evidence>
<evidence type="ECO:0000313" key="11">
    <source>
        <dbReference type="Proteomes" id="UP000284243"/>
    </source>
</evidence>
<evidence type="ECO:0000313" key="9">
    <source>
        <dbReference type="EMBL" id="RGY03987.1"/>
    </source>
</evidence>
<dbReference type="SMART" id="SM00345">
    <property type="entry name" value="HTH_GNTR"/>
    <property type="match status" value="1"/>
</dbReference>
<protein>
    <submittedName>
        <fullName evidence="7">GntR family transcriptional regulator</fullName>
    </submittedName>
</protein>
<keyword evidence="2" id="KW-0238">DNA-binding</keyword>
<dbReference type="Proteomes" id="UP001199750">
    <property type="component" value="Unassembled WGS sequence"/>
</dbReference>
<dbReference type="PANTHER" id="PTHR38445:SF10">
    <property type="entry name" value="GNTR-FAMILY TRANSCRIPTIONAL REGULATOR"/>
    <property type="match status" value="1"/>
</dbReference>
<dbReference type="Gene3D" id="1.10.287.100">
    <property type="match status" value="1"/>
</dbReference>
<accession>A0A1Y3ZUU9</accession>
<dbReference type="Proteomes" id="UP000283426">
    <property type="component" value="Unassembled WGS sequence"/>
</dbReference>
<organism evidence="7 11">
    <name type="scientific">Odoribacter splanchnicus</name>
    <dbReference type="NCBI Taxonomy" id="28118"/>
    <lineage>
        <taxon>Bacteria</taxon>
        <taxon>Pseudomonadati</taxon>
        <taxon>Bacteroidota</taxon>
        <taxon>Bacteroidia</taxon>
        <taxon>Bacteroidales</taxon>
        <taxon>Odoribacteraceae</taxon>
        <taxon>Odoribacter</taxon>
    </lineage>
</organism>
<proteinExistence type="predicted"/>
<dbReference type="GeneID" id="61275141"/>
<dbReference type="Proteomes" id="UP000284243">
    <property type="component" value="Unassembled WGS sequence"/>
</dbReference>
<evidence type="ECO:0000313" key="7">
    <source>
        <dbReference type="EMBL" id="RGU55842.1"/>
    </source>
</evidence>
<reference evidence="6" key="3">
    <citation type="submission" date="2023-01" db="EMBL/GenBank/DDBJ databases">
        <title>Human gut microbiome strain richness.</title>
        <authorList>
            <person name="Chen-Liaw A."/>
        </authorList>
    </citation>
    <scope>NUCLEOTIDE SEQUENCE</scope>
    <source>
        <strain evidence="6">RTP21484st1_B7_RTP21484_190118</strain>
    </source>
</reference>
<dbReference type="EMBL" id="JAQMRD010000020">
    <property type="protein sequence ID" value="MDB9224128.1"/>
    <property type="molecule type" value="Genomic_DNA"/>
</dbReference>
<dbReference type="Proteomes" id="UP000284434">
    <property type="component" value="Unassembled WGS sequence"/>
</dbReference>
<evidence type="ECO:0000313" key="6">
    <source>
        <dbReference type="EMBL" id="MDB9224128.1"/>
    </source>
</evidence>
<dbReference type="EMBL" id="QRYW01000037">
    <property type="protein sequence ID" value="RGV20907.1"/>
    <property type="molecule type" value="Genomic_DNA"/>
</dbReference>
<gene>
    <name evidence="8" type="ORF">DWW24_15565</name>
    <name evidence="7" type="ORF">DWW57_11150</name>
    <name evidence="9" type="ORF">DXA53_17105</name>
    <name evidence="5" type="ORF">L0P03_17000</name>
    <name evidence="6" type="ORF">PN645_14080</name>
</gene>
<evidence type="ECO:0000259" key="4">
    <source>
        <dbReference type="PROSITE" id="PS50949"/>
    </source>
</evidence>
<dbReference type="EMBL" id="QSCO01000029">
    <property type="protein sequence ID" value="RGY03987.1"/>
    <property type="molecule type" value="Genomic_DNA"/>
</dbReference>
<dbReference type="CDD" id="cd07377">
    <property type="entry name" value="WHTH_GntR"/>
    <property type="match status" value="1"/>
</dbReference>
<comment type="caution">
    <text evidence="7">The sequence shown here is derived from an EMBL/GenBank/DDBJ whole genome shotgun (WGS) entry which is preliminary data.</text>
</comment>
<evidence type="ECO:0000256" key="1">
    <source>
        <dbReference type="ARBA" id="ARBA00023015"/>
    </source>
</evidence>
<dbReference type="PROSITE" id="PS50949">
    <property type="entry name" value="HTH_GNTR"/>
    <property type="match status" value="1"/>
</dbReference>
<dbReference type="GO" id="GO:0003700">
    <property type="term" value="F:DNA-binding transcription factor activity"/>
    <property type="evidence" value="ECO:0007669"/>
    <property type="project" value="InterPro"/>
</dbReference>
<dbReference type="Proteomes" id="UP001212263">
    <property type="component" value="Unassembled WGS sequence"/>
</dbReference>
<dbReference type="PANTHER" id="PTHR38445">
    <property type="entry name" value="HTH-TYPE TRANSCRIPTIONAL REPRESSOR YTRA"/>
    <property type="match status" value="1"/>
</dbReference>
<dbReference type="InterPro" id="IPR036388">
    <property type="entry name" value="WH-like_DNA-bd_sf"/>
</dbReference>
<dbReference type="AlphaFoldDB" id="A0A1Y3ZUU9"/>
<evidence type="ECO:0000256" key="2">
    <source>
        <dbReference type="ARBA" id="ARBA00023125"/>
    </source>
</evidence>
<evidence type="ECO:0000313" key="8">
    <source>
        <dbReference type="EMBL" id="RGV20907.1"/>
    </source>
</evidence>
<dbReference type="GO" id="GO:0003677">
    <property type="term" value="F:DNA binding"/>
    <property type="evidence" value="ECO:0007669"/>
    <property type="project" value="UniProtKB-KW"/>
</dbReference>
<keyword evidence="1" id="KW-0805">Transcription regulation</keyword>
<dbReference type="InterPro" id="IPR000524">
    <property type="entry name" value="Tscrpt_reg_HTH_GntR"/>
</dbReference>
<dbReference type="Gene3D" id="1.10.10.10">
    <property type="entry name" value="Winged helix-like DNA-binding domain superfamily/Winged helix DNA-binding domain"/>
    <property type="match status" value="1"/>
</dbReference>
<evidence type="ECO:0000256" key="3">
    <source>
        <dbReference type="ARBA" id="ARBA00023163"/>
    </source>
</evidence>
<reference evidence="5" key="2">
    <citation type="submission" date="2022-01" db="EMBL/GenBank/DDBJ databases">
        <title>Collection of gut derived symbiotic bacterial strains cultured from healthy donors.</title>
        <authorList>
            <person name="Lin H."/>
            <person name="Kohout C."/>
            <person name="Waligurski E."/>
            <person name="Pamer E.G."/>
        </authorList>
    </citation>
    <scope>NUCLEOTIDE SEQUENCE</scope>
    <source>
        <strain evidence="5">DFI.1.149</strain>
    </source>
</reference>